<reference evidence="3 4" key="1">
    <citation type="journal article" date="2016" name="Nat. Commun.">
        <title>Thousands of microbial genomes shed light on interconnected biogeochemical processes in an aquifer system.</title>
        <authorList>
            <person name="Anantharaman K."/>
            <person name="Brown C.T."/>
            <person name="Hug L.A."/>
            <person name="Sharon I."/>
            <person name="Castelle C.J."/>
            <person name="Probst A.J."/>
            <person name="Thomas B.C."/>
            <person name="Singh A."/>
            <person name="Wilkins M.J."/>
            <person name="Karaoz U."/>
            <person name="Brodie E.L."/>
            <person name="Williams K.H."/>
            <person name="Hubbard S.S."/>
            <person name="Banfield J.F."/>
        </authorList>
    </citation>
    <scope>NUCLEOTIDE SEQUENCE [LARGE SCALE GENOMIC DNA]</scope>
</reference>
<dbReference type="EMBL" id="MFKV01000021">
    <property type="protein sequence ID" value="OGG50018.1"/>
    <property type="molecule type" value="Genomic_DNA"/>
</dbReference>
<dbReference type="Gene3D" id="1.10.101.10">
    <property type="entry name" value="PGBD-like superfamily/PGBD"/>
    <property type="match status" value="1"/>
</dbReference>
<protein>
    <recommendedName>
        <fullName evidence="2">Peptidoglycan binding-like domain-containing protein</fullName>
    </recommendedName>
</protein>
<dbReference type="InterPro" id="IPR002477">
    <property type="entry name" value="Peptidoglycan-bd-like"/>
</dbReference>
<comment type="caution">
    <text evidence="3">The sequence shown here is derived from an EMBL/GenBank/DDBJ whole genome shotgun (WGS) entry which is preliminary data.</text>
</comment>
<evidence type="ECO:0000313" key="3">
    <source>
        <dbReference type="EMBL" id="OGG50018.1"/>
    </source>
</evidence>
<evidence type="ECO:0000256" key="1">
    <source>
        <dbReference type="SAM" id="SignalP"/>
    </source>
</evidence>
<organism evidence="3 4">
    <name type="scientific">Candidatus Kaiserbacteria bacterium RIFCSPHIGHO2_01_FULL_54_36</name>
    <dbReference type="NCBI Taxonomy" id="1798482"/>
    <lineage>
        <taxon>Bacteria</taxon>
        <taxon>Candidatus Kaiseribacteriota</taxon>
    </lineage>
</organism>
<feature type="signal peptide" evidence="1">
    <location>
        <begin position="1"/>
        <end position="22"/>
    </location>
</feature>
<name>A0A1F6CLQ9_9BACT</name>
<dbReference type="Proteomes" id="UP000178370">
    <property type="component" value="Unassembled WGS sequence"/>
</dbReference>
<proteinExistence type="predicted"/>
<evidence type="ECO:0000313" key="4">
    <source>
        <dbReference type="Proteomes" id="UP000178370"/>
    </source>
</evidence>
<dbReference type="SUPFAM" id="SSF47090">
    <property type="entry name" value="PGBD-like"/>
    <property type="match status" value="1"/>
</dbReference>
<feature type="domain" description="Peptidoglycan binding-like" evidence="2">
    <location>
        <begin position="103"/>
        <end position="146"/>
    </location>
</feature>
<dbReference type="InterPro" id="IPR036365">
    <property type="entry name" value="PGBD-like_sf"/>
</dbReference>
<keyword evidence="1" id="KW-0732">Signal</keyword>
<feature type="chain" id="PRO_5009523435" description="Peptidoglycan binding-like domain-containing protein" evidence="1">
    <location>
        <begin position="23"/>
        <end position="536"/>
    </location>
</feature>
<dbReference type="PROSITE" id="PS51257">
    <property type="entry name" value="PROKAR_LIPOPROTEIN"/>
    <property type="match status" value="1"/>
</dbReference>
<gene>
    <name evidence="3" type="ORF">A2763_03680</name>
</gene>
<sequence length="536" mass="57706">MNRKFAIFFSAVLIAFPVSALAFTSCRDTDKGCTLEQLVQLNNDAVSLGLATSERIVIMQEMIVKLTTQIAQLQSSGNTNTSSATCLDLNNALVIGSTDATTNGEVSKLQQFLISAGVYPEARITGYYGTLTAQAVVRWQKAHGMDFVTLTSGIGPMTRGKMACVNAVANSTSSSSITFTSPAKGDVLRTGSIYTAKWTGQSNSDQTLVTLKATDPMCWNVGLVAEGERGCSATELGKVKLADGSFQLNLNVGMSPLSQLGNRDNKANYILFFDTPPGRVISQTFTVSGNDFSIGESYHGKDLYTPGETINFSAGGRTDTGEALSPELGFSAKVFLEWGDSWGPGGSAIYREGTYNASQGRWDFTATAPMTRKNDYDYRIFVYVKCSDVNKCAARYPNLLEKDLIIRFNVSSNNVAAGNSVATQTIPIRYMFNGRTDDKDPGAFRVQNGVTILGAGYFSFRNVTEAQVAQQLGIDTATPFGVTCNLPGEGWSAEAVIEIANSQLDMNYYGNGNPFAVVDLVKVISHTQPQHSCVTF</sequence>
<accession>A0A1F6CLQ9</accession>
<dbReference type="AlphaFoldDB" id="A0A1F6CLQ9"/>
<dbReference type="InterPro" id="IPR036366">
    <property type="entry name" value="PGBDSf"/>
</dbReference>
<evidence type="ECO:0000259" key="2">
    <source>
        <dbReference type="Pfam" id="PF01471"/>
    </source>
</evidence>
<dbReference type="Pfam" id="PF01471">
    <property type="entry name" value="PG_binding_1"/>
    <property type="match status" value="1"/>
</dbReference>